<proteinExistence type="predicted"/>
<evidence type="ECO:0000313" key="5">
    <source>
        <dbReference type="EMBL" id="ADI23706.1"/>
    </source>
</evidence>
<dbReference type="AlphaFoldDB" id="E7C8D2"/>
<dbReference type="Pfam" id="PF00512">
    <property type="entry name" value="HisKA"/>
    <property type="match status" value="1"/>
</dbReference>
<feature type="domain" description="Histidine kinase" evidence="4">
    <location>
        <begin position="100"/>
        <end position="313"/>
    </location>
</feature>
<reference evidence="5" key="1">
    <citation type="submission" date="2010-01" db="EMBL/GenBank/DDBJ databases">
        <title>Genome fragments of uncultured bacteria from the North Pacific subtropical Gyre.</title>
        <authorList>
            <person name="Pham V.D."/>
            <person name="Delong E.F."/>
        </authorList>
    </citation>
    <scope>NUCLEOTIDE SEQUENCE</scope>
</reference>
<dbReference type="EC" id="2.7.13.3" evidence="2"/>
<dbReference type="CDD" id="cd00082">
    <property type="entry name" value="HisKA"/>
    <property type="match status" value="1"/>
</dbReference>
<dbReference type="EMBL" id="GU568021">
    <property type="protein sequence ID" value="ADI23706.1"/>
    <property type="molecule type" value="Genomic_DNA"/>
</dbReference>
<dbReference type="GO" id="GO:0000155">
    <property type="term" value="F:phosphorelay sensor kinase activity"/>
    <property type="evidence" value="ECO:0007669"/>
    <property type="project" value="InterPro"/>
</dbReference>
<dbReference type="Gene3D" id="1.10.287.130">
    <property type="match status" value="1"/>
</dbReference>
<keyword evidence="5" id="KW-0808">Transferase</keyword>
<name>E7C8D2_9GAMM</name>
<dbReference type="Gene3D" id="3.30.565.10">
    <property type="entry name" value="Histidine kinase-like ATPase, C-terminal domain"/>
    <property type="match status" value="1"/>
</dbReference>
<comment type="catalytic activity">
    <reaction evidence="1">
        <text>ATP + protein L-histidine = ADP + protein N-phospho-L-histidine.</text>
        <dbReference type="EC" id="2.7.13.3"/>
    </reaction>
</comment>
<dbReference type="InterPro" id="IPR005467">
    <property type="entry name" value="His_kinase_dom"/>
</dbReference>
<dbReference type="SUPFAM" id="SSF47384">
    <property type="entry name" value="Homodimeric domain of signal transducing histidine kinase"/>
    <property type="match status" value="1"/>
</dbReference>
<dbReference type="PANTHER" id="PTHR43065:SF52">
    <property type="entry name" value="SENSOR PROTEIN KINASE PILS"/>
    <property type="match status" value="1"/>
</dbReference>
<keyword evidence="5" id="KW-0418">Kinase</keyword>
<accession>E7C8D2</accession>
<dbReference type="SMART" id="SM00387">
    <property type="entry name" value="HATPase_c"/>
    <property type="match status" value="1"/>
</dbReference>
<dbReference type="Pfam" id="PF02518">
    <property type="entry name" value="HATPase_c"/>
    <property type="match status" value="1"/>
</dbReference>
<dbReference type="SUPFAM" id="SSF55874">
    <property type="entry name" value="ATPase domain of HSP90 chaperone/DNA topoisomerase II/histidine kinase"/>
    <property type="match status" value="1"/>
</dbReference>
<dbReference type="PROSITE" id="PS50109">
    <property type="entry name" value="HIS_KIN"/>
    <property type="match status" value="1"/>
</dbReference>
<evidence type="ECO:0000259" key="4">
    <source>
        <dbReference type="PROSITE" id="PS50109"/>
    </source>
</evidence>
<evidence type="ECO:0000256" key="3">
    <source>
        <dbReference type="ARBA" id="ARBA00022553"/>
    </source>
</evidence>
<protein>
    <recommendedName>
        <fullName evidence="2">histidine kinase</fullName>
        <ecNumber evidence="2">2.7.13.3</ecNumber>
    </recommendedName>
</protein>
<evidence type="ECO:0000256" key="1">
    <source>
        <dbReference type="ARBA" id="ARBA00000085"/>
    </source>
</evidence>
<dbReference type="InterPro" id="IPR003661">
    <property type="entry name" value="HisK_dim/P_dom"/>
</dbReference>
<dbReference type="InterPro" id="IPR036097">
    <property type="entry name" value="HisK_dim/P_sf"/>
</dbReference>
<organism evidence="5">
    <name type="scientific">uncultured Oceanospirillales bacterium HF4000_21D01</name>
    <dbReference type="NCBI Taxonomy" id="723624"/>
    <lineage>
        <taxon>Bacteria</taxon>
        <taxon>Pseudomonadati</taxon>
        <taxon>Pseudomonadota</taxon>
        <taxon>Gammaproteobacteria</taxon>
        <taxon>Oceanospirillales</taxon>
        <taxon>environmental samples</taxon>
    </lineage>
</organism>
<dbReference type="SMART" id="SM00388">
    <property type="entry name" value="HisKA"/>
    <property type="match status" value="1"/>
</dbReference>
<dbReference type="PRINTS" id="PR00344">
    <property type="entry name" value="BCTRLSENSOR"/>
</dbReference>
<dbReference type="InterPro" id="IPR004358">
    <property type="entry name" value="Sig_transdc_His_kin-like_C"/>
</dbReference>
<keyword evidence="3" id="KW-0597">Phosphoprotein</keyword>
<dbReference type="InterPro" id="IPR003594">
    <property type="entry name" value="HATPase_dom"/>
</dbReference>
<dbReference type="PANTHER" id="PTHR43065">
    <property type="entry name" value="SENSOR HISTIDINE KINASE"/>
    <property type="match status" value="1"/>
</dbReference>
<dbReference type="InterPro" id="IPR036890">
    <property type="entry name" value="HATPase_C_sf"/>
</dbReference>
<sequence>MNSAAKSNLAPLLALADAGEKYEYSLPEVLQQQLKLWKINPKRQPQPITIPETNKQLQLNFAFLRPDAESDVLIFLEDNRQVVQRVRQMKLASPGRLTASIAHEIRNPLGAISHASQLLQESNTIAEDDQRMIEIILGHCNRVNMIIEDVLDASRHDDTSAQKVVLKDWLVKFIGHYREIHEDCDEITLEVFPPDTEINVITGQLEQVLNNLFDNGLRYSEKATGKSTLTLRAGIEDKDGDIQPFLHIIDDGPGINEDAEATLFEPFHTTESTGTGLGLYISKELCEANQSQLVYNRIDEDKSCFSIYFSNPERIVA</sequence>
<evidence type="ECO:0000256" key="2">
    <source>
        <dbReference type="ARBA" id="ARBA00012438"/>
    </source>
</evidence>